<keyword evidence="5" id="KW-1185">Reference proteome</keyword>
<name>A0A8H7QBZ4_9FUNG</name>
<feature type="compositionally biased region" description="Polar residues" evidence="2">
    <location>
        <begin position="354"/>
        <end position="363"/>
    </location>
</feature>
<feature type="compositionally biased region" description="Polar residues" evidence="2">
    <location>
        <begin position="372"/>
        <end position="395"/>
    </location>
</feature>
<feature type="region of interest" description="Disordered" evidence="2">
    <location>
        <begin position="308"/>
        <end position="395"/>
    </location>
</feature>
<dbReference type="GO" id="GO:0008270">
    <property type="term" value="F:zinc ion binding"/>
    <property type="evidence" value="ECO:0007669"/>
    <property type="project" value="UniProtKB-KW"/>
</dbReference>
<feature type="region of interest" description="Disordered" evidence="2">
    <location>
        <begin position="157"/>
        <end position="176"/>
    </location>
</feature>
<feature type="compositionally biased region" description="Basic residues" evidence="2">
    <location>
        <begin position="83"/>
        <end position="92"/>
    </location>
</feature>
<dbReference type="OrthoDB" id="8117402at2759"/>
<dbReference type="SMART" id="SM00355">
    <property type="entry name" value="ZnF_C2H2"/>
    <property type="match status" value="2"/>
</dbReference>
<gene>
    <name evidence="4" type="ORF">INT44_004202</name>
</gene>
<accession>A0A8H7QBZ4</accession>
<organism evidence="4 5">
    <name type="scientific">Umbelopsis vinacea</name>
    <dbReference type="NCBI Taxonomy" id="44442"/>
    <lineage>
        <taxon>Eukaryota</taxon>
        <taxon>Fungi</taxon>
        <taxon>Fungi incertae sedis</taxon>
        <taxon>Mucoromycota</taxon>
        <taxon>Mucoromycotina</taxon>
        <taxon>Umbelopsidomycetes</taxon>
        <taxon>Umbelopsidales</taxon>
        <taxon>Umbelopsidaceae</taxon>
        <taxon>Umbelopsis</taxon>
    </lineage>
</organism>
<feature type="domain" description="C2H2-type" evidence="3">
    <location>
        <begin position="401"/>
        <end position="423"/>
    </location>
</feature>
<evidence type="ECO:0000259" key="3">
    <source>
        <dbReference type="PROSITE" id="PS50157"/>
    </source>
</evidence>
<dbReference type="PROSITE" id="PS50157">
    <property type="entry name" value="ZINC_FINGER_C2H2_2"/>
    <property type="match status" value="2"/>
</dbReference>
<dbReference type="InterPro" id="IPR036236">
    <property type="entry name" value="Znf_C2H2_sf"/>
</dbReference>
<feature type="compositionally biased region" description="Polar residues" evidence="2">
    <location>
        <begin position="18"/>
        <end position="28"/>
    </location>
</feature>
<evidence type="ECO:0000313" key="5">
    <source>
        <dbReference type="Proteomes" id="UP000612746"/>
    </source>
</evidence>
<dbReference type="Gene3D" id="3.30.160.60">
    <property type="entry name" value="Classic Zinc Finger"/>
    <property type="match status" value="1"/>
</dbReference>
<protein>
    <recommendedName>
        <fullName evidence="3">C2H2-type domain-containing protein</fullName>
    </recommendedName>
</protein>
<dbReference type="Proteomes" id="UP000612746">
    <property type="component" value="Unassembled WGS sequence"/>
</dbReference>
<dbReference type="PROSITE" id="PS00028">
    <property type="entry name" value="ZINC_FINGER_C2H2_1"/>
    <property type="match status" value="2"/>
</dbReference>
<evidence type="ECO:0000256" key="1">
    <source>
        <dbReference type="PROSITE-ProRule" id="PRU00042"/>
    </source>
</evidence>
<comment type="caution">
    <text evidence="4">The sequence shown here is derived from an EMBL/GenBank/DDBJ whole genome shotgun (WGS) entry which is preliminary data.</text>
</comment>
<feature type="compositionally biased region" description="Polar residues" evidence="2">
    <location>
        <begin position="40"/>
        <end position="57"/>
    </location>
</feature>
<keyword evidence="1" id="KW-0862">Zinc</keyword>
<sequence length="459" mass="50502">MDDYSFFNPLGYPPPSPHLTSPYLSPTVVSHHRSEEDLLNSLSPDSAHRWQSQHQVASQPIDITSPFITPLGKTGQAVSYKKDQKKKKRKEKKNADLVSIPDISPLLSPASYCSSDHFPGSGRSSPIDTTAWRSPVDAFLAMNTPVTMPSTTPPLLGSSYSSTSSALQSMDTPPSHNADIKTLIEASPFMTPSPIEQQEDLVLPIHAFRNGSPNATITSPISPTFSFTEDNNSVADLFHRFNIMEAQEPAPPVQFKEKCEPVIPNFDFDPIPMPSHNSLGLPTLHIPRRSSSPCLNGADIDDIVSPTITVTPAGSDDGHVSDHGIASAPIPGSSNLAHYKSASRGGPKRHQRSHSANSLQTILGHSPPMPAVSTSSGSTRGGKQTQRQALRRNSSSSSRPFICRYCDFAFTREWNRKTHERLHDPNFVPEHQCNFCDKRFMRKHDCLRHMSSVHRDEGY</sequence>
<evidence type="ECO:0000256" key="2">
    <source>
        <dbReference type="SAM" id="MobiDB-lite"/>
    </source>
</evidence>
<feature type="domain" description="C2H2-type" evidence="3">
    <location>
        <begin position="431"/>
        <end position="459"/>
    </location>
</feature>
<dbReference type="AlphaFoldDB" id="A0A8H7QBZ4"/>
<dbReference type="SUPFAM" id="SSF57667">
    <property type="entry name" value="beta-beta-alpha zinc fingers"/>
    <property type="match status" value="1"/>
</dbReference>
<keyword evidence="1" id="KW-0863">Zinc-finger</keyword>
<reference evidence="4" key="1">
    <citation type="submission" date="2020-12" db="EMBL/GenBank/DDBJ databases">
        <title>Metabolic potential, ecology and presence of endohyphal bacteria is reflected in genomic diversity of Mucoromycotina.</title>
        <authorList>
            <person name="Muszewska A."/>
            <person name="Okrasinska A."/>
            <person name="Steczkiewicz K."/>
            <person name="Drgas O."/>
            <person name="Orlowska M."/>
            <person name="Perlinska-Lenart U."/>
            <person name="Aleksandrzak-Piekarczyk T."/>
            <person name="Szatraj K."/>
            <person name="Zielenkiewicz U."/>
            <person name="Pilsyk S."/>
            <person name="Malc E."/>
            <person name="Mieczkowski P."/>
            <person name="Kruszewska J.S."/>
            <person name="Biernat P."/>
            <person name="Pawlowska J."/>
        </authorList>
    </citation>
    <scope>NUCLEOTIDE SEQUENCE</scope>
    <source>
        <strain evidence="4">WA0000051536</strain>
    </source>
</reference>
<proteinExistence type="predicted"/>
<feature type="region of interest" description="Disordered" evidence="2">
    <location>
        <begin position="1"/>
        <end position="57"/>
    </location>
</feature>
<evidence type="ECO:0000313" key="4">
    <source>
        <dbReference type="EMBL" id="KAG2189060.1"/>
    </source>
</evidence>
<keyword evidence="1" id="KW-0479">Metal-binding</keyword>
<feature type="compositionally biased region" description="Low complexity" evidence="2">
    <location>
        <begin position="157"/>
        <end position="169"/>
    </location>
</feature>
<dbReference type="EMBL" id="JAEPRA010000001">
    <property type="protein sequence ID" value="KAG2189060.1"/>
    <property type="molecule type" value="Genomic_DNA"/>
</dbReference>
<feature type="region of interest" description="Disordered" evidence="2">
    <location>
        <begin position="73"/>
        <end position="96"/>
    </location>
</feature>
<dbReference type="InterPro" id="IPR013087">
    <property type="entry name" value="Znf_C2H2_type"/>
</dbReference>